<keyword evidence="3" id="KW-1185">Reference proteome</keyword>
<feature type="transmembrane region" description="Helical" evidence="1">
    <location>
        <begin position="42"/>
        <end position="64"/>
    </location>
</feature>
<feature type="transmembrane region" description="Helical" evidence="1">
    <location>
        <begin position="161"/>
        <end position="181"/>
    </location>
</feature>
<feature type="transmembrane region" description="Helical" evidence="1">
    <location>
        <begin position="12"/>
        <end position="30"/>
    </location>
</feature>
<comment type="caution">
    <text evidence="2">The sequence shown here is derived from an EMBL/GenBank/DDBJ whole genome shotgun (WGS) entry which is preliminary data.</text>
</comment>
<dbReference type="RefSeq" id="WP_316660357.1">
    <property type="nucleotide sequence ID" value="NZ_JAWHTF010000001.1"/>
</dbReference>
<dbReference type="Pfam" id="PF19992">
    <property type="entry name" value="DUF6427"/>
    <property type="match status" value="1"/>
</dbReference>
<feature type="transmembrane region" description="Helical" evidence="1">
    <location>
        <begin position="209"/>
        <end position="228"/>
    </location>
</feature>
<feature type="transmembrane region" description="Helical" evidence="1">
    <location>
        <begin position="126"/>
        <end position="154"/>
    </location>
</feature>
<accession>A0ABU3U2K5</accession>
<sequence length="307" mass="35330">MITSIFSKSKPINFIVVFFISLFAYVIANFKLSNEVYNFNDILEKIVIFGVCYFSILTLNFIVGKNSLTQKNNYEILLYSLFLLMLPKSLLSDKIIVSNFFILLALRRTLSLRSQINLKKKLFDASFWVAIASLFYFWAILFFILIYAVLLLFTDNKIKNWIVPFTGLLTVLLIVVSYSIIVNGDFFGAIKIASDISIDYSNFNSSKDIIAITILLSFGVWSSIFYLASIRKRMKKFRPIFKSIFISLAIAFVIMIIAPDKNGSEFLFLFPTLAIVVANYIETIKEKWFREIFLLILIISPIVLLIL</sequence>
<keyword evidence="1" id="KW-1133">Transmembrane helix</keyword>
<dbReference type="Proteomes" id="UP001268651">
    <property type="component" value="Unassembled WGS sequence"/>
</dbReference>
<keyword evidence="1" id="KW-0472">Membrane</keyword>
<dbReference type="EMBL" id="JAWHTF010000001">
    <property type="protein sequence ID" value="MDU8884632.1"/>
    <property type="molecule type" value="Genomic_DNA"/>
</dbReference>
<evidence type="ECO:0000313" key="3">
    <source>
        <dbReference type="Proteomes" id="UP001268651"/>
    </source>
</evidence>
<keyword evidence="1" id="KW-0812">Transmembrane</keyword>
<dbReference type="InterPro" id="IPR045625">
    <property type="entry name" value="DUF6427"/>
</dbReference>
<reference evidence="2 3" key="1">
    <citation type="submission" date="2023-10" db="EMBL/GenBank/DDBJ databases">
        <title>Marimonas sp. nov. isolated from tidal mud flat.</title>
        <authorList>
            <person name="Jaincy N.J."/>
            <person name="Srinivasan S."/>
            <person name="Lee S.-S."/>
        </authorList>
    </citation>
    <scope>NUCLEOTIDE SEQUENCE [LARGE SCALE GENOMIC DNA]</scope>
    <source>
        <strain evidence="2 3">MJ-SS3</strain>
    </source>
</reference>
<evidence type="ECO:0000256" key="1">
    <source>
        <dbReference type="SAM" id="Phobius"/>
    </source>
</evidence>
<feature type="transmembrane region" description="Helical" evidence="1">
    <location>
        <begin position="264"/>
        <end position="281"/>
    </location>
</feature>
<feature type="transmembrane region" description="Helical" evidence="1">
    <location>
        <begin position="76"/>
        <end position="106"/>
    </location>
</feature>
<name>A0ABU3U2K5_9FLAO</name>
<feature type="transmembrane region" description="Helical" evidence="1">
    <location>
        <begin position="288"/>
        <end position="306"/>
    </location>
</feature>
<protein>
    <submittedName>
        <fullName evidence="2">DUF6427 family protein</fullName>
    </submittedName>
</protein>
<feature type="transmembrane region" description="Helical" evidence="1">
    <location>
        <begin position="240"/>
        <end position="258"/>
    </location>
</feature>
<evidence type="ECO:0000313" key="2">
    <source>
        <dbReference type="EMBL" id="MDU8884632.1"/>
    </source>
</evidence>
<organism evidence="2 3">
    <name type="scientific">Gilvirhabdus luticola</name>
    <dbReference type="NCBI Taxonomy" id="3079858"/>
    <lineage>
        <taxon>Bacteria</taxon>
        <taxon>Pseudomonadati</taxon>
        <taxon>Bacteroidota</taxon>
        <taxon>Flavobacteriia</taxon>
        <taxon>Flavobacteriales</taxon>
        <taxon>Flavobacteriaceae</taxon>
        <taxon>Gilvirhabdus</taxon>
    </lineage>
</organism>
<proteinExistence type="predicted"/>
<gene>
    <name evidence="2" type="ORF">RXV94_00570</name>
</gene>